<feature type="region of interest" description="Disordered" evidence="1">
    <location>
        <begin position="29"/>
        <end position="111"/>
    </location>
</feature>
<evidence type="ECO:0000313" key="5">
    <source>
        <dbReference type="Proteomes" id="UP001596500"/>
    </source>
</evidence>
<evidence type="ECO:0000256" key="2">
    <source>
        <dbReference type="SAM" id="Phobius"/>
    </source>
</evidence>
<keyword evidence="5" id="KW-1185">Reference proteome</keyword>
<dbReference type="EMBL" id="JBHTBW010000006">
    <property type="protein sequence ID" value="MFC7440101.1"/>
    <property type="molecule type" value="Genomic_DNA"/>
</dbReference>
<feature type="compositionally biased region" description="Low complexity" evidence="1">
    <location>
        <begin position="29"/>
        <end position="41"/>
    </location>
</feature>
<keyword evidence="2" id="KW-0472">Membrane</keyword>
<feature type="region of interest" description="Disordered" evidence="1">
    <location>
        <begin position="287"/>
        <end position="341"/>
    </location>
</feature>
<keyword evidence="2" id="KW-0812">Transmembrane</keyword>
<feature type="signal peptide" evidence="3">
    <location>
        <begin position="1"/>
        <end position="26"/>
    </location>
</feature>
<feature type="compositionally biased region" description="Basic and acidic residues" evidence="1">
    <location>
        <begin position="56"/>
        <end position="71"/>
    </location>
</feature>
<dbReference type="Proteomes" id="UP001596500">
    <property type="component" value="Unassembled WGS sequence"/>
</dbReference>
<evidence type="ECO:0000256" key="3">
    <source>
        <dbReference type="SAM" id="SignalP"/>
    </source>
</evidence>
<feature type="chain" id="PRO_5046951012" evidence="3">
    <location>
        <begin position="27"/>
        <end position="365"/>
    </location>
</feature>
<keyword evidence="2" id="KW-1133">Transmembrane helix</keyword>
<keyword evidence="3" id="KW-0732">Signal</keyword>
<dbReference type="RefSeq" id="WP_379863314.1">
    <property type="nucleotide sequence ID" value="NZ_JBHTBW010000006.1"/>
</dbReference>
<dbReference type="NCBIfam" id="TIGR01167">
    <property type="entry name" value="LPXTG_anchor"/>
    <property type="match status" value="1"/>
</dbReference>
<name>A0ABW2RGI6_9BACL</name>
<proteinExistence type="predicted"/>
<accession>A0ABW2RGI6</accession>
<comment type="caution">
    <text evidence="4">The sequence shown here is derived from an EMBL/GenBank/DDBJ whole genome shotgun (WGS) entry which is preliminary data.</text>
</comment>
<evidence type="ECO:0000313" key="4">
    <source>
        <dbReference type="EMBL" id="MFC7440101.1"/>
    </source>
</evidence>
<reference evidence="5" key="1">
    <citation type="journal article" date="2019" name="Int. J. Syst. Evol. Microbiol.">
        <title>The Global Catalogue of Microorganisms (GCM) 10K type strain sequencing project: providing services to taxonomists for standard genome sequencing and annotation.</title>
        <authorList>
            <consortium name="The Broad Institute Genomics Platform"/>
            <consortium name="The Broad Institute Genome Sequencing Center for Infectious Disease"/>
            <person name="Wu L."/>
            <person name="Ma J."/>
        </authorList>
    </citation>
    <scope>NUCLEOTIDE SEQUENCE [LARGE SCALE GENOMIC DNA]</scope>
    <source>
        <strain evidence="5">CGMCC 1.12942</strain>
    </source>
</reference>
<gene>
    <name evidence="4" type="ORF">ACFQNG_02835</name>
</gene>
<evidence type="ECO:0000256" key="1">
    <source>
        <dbReference type="SAM" id="MobiDB-lite"/>
    </source>
</evidence>
<protein>
    <submittedName>
        <fullName evidence="4">LPXTG cell wall anchor domain-containing protein</fullName>
    </submittedName>
</protein>
<sequence>MYMKKVAVSTALFSLLFSLTPVAALAAEEAPAPADAATEAPIPVKEADTPTATPEKSTEHTTKPTENKETYDQPVTTPPTPTNPGSNEPEEPTEEPEPKPEPTLSVKASVGKETISVTATISHGEEVDGTYVFQMGDKKVEKEAVGTEATAEFAATPGTHKIEVTFVGKIDGEEKTLSDSTTVEVKDTKPPVKPVFAADLVDAGDAVQVVANIKHAEAVEGKWYAILFDAKGREVDAREGGDSSSFTASFSIDALEPGEYTIIVGFLGVVNGEEVDFDEELFFEVVEEDPQPQDPQDPNSPDQGDDGDKGVNIGDDGDDEDSSDKVDNAKGGPLPKTDTAYPVGAMAGAALLSAGLLYTRFRRQA</sequence>
<organism evidence="4 5">
    <name type="scientific">Laceyella putida</name>
    <dbReference type="NCBI Taxonomy" id="110101"/>
    <lineage>
        <taxon>Bacteria</taxon>
        <taxon>Bacillati</taxon>
        <taxon>Bacillota</taxon>
        <taxon>Bacilli</taxon>
        <taxon>Bacillales</taxon>
        <taxon>Thermoactinomycetaceae</taxon>
        <taxon>Laceyella</taxon>
    </lineage>
</organism>
<feature type="transmembrane region" description="Helical" evidence="2">
    <location>
        <begin position="340"/>
        <end position="359"/>
    </location>
</feature>